<keyword evidence="6 9" id="KW-0560">Oxidoreductase</keyword>
<comment type="similarity">
    <text evidence="3">Belongs to the UbiH/COQ6 family.</text>
</comment>
<keyword evidence="5" id="KW-0274">FAD</keyword>
<dbReference type="InterPro" id="IPR002938">
    <property type="entry name" value="FAD-bd"/>
</dbReference>
<dbReference type="Gene3D" id="3.50.50.60">
    <property type="entry name" value="FAD/NAD(P)-binding domain"/>
    <property type="match status" value="2"/>
</dbReference>
<evidence type="ECO:0000259" key="8">
    <source>
        <dbReference type="Pfam" id="PF01494"/>
    </source>
</evidence>
<dbReference type="InterPro" id="IPR010971">
    <property type="entry name" value="UbiH/COQ6"/>
</dbReference>
<dbReference type="Pfam" id="PF01494">
    <property type="entry name" value="FAD_binding_3"/>
    <property type="match status" value="1"/>
</dbReference>
<evidence type="ECO:0000256" key="3">
    <source>
        <dbReference type="ARBA" id="ARBA00005349"/>
    </source>
</evidence>
<proteinExistence type="inferred from homology"/>
<dbReference type="SUPFAM" id="SSF51905">
    <property type="entry name" value="FAD/NAD(P)-binding domain"/>
    <property type="match status" value="1"/>
</dbReference>
<sequence>MSDAASQYDLIIVGAGMAGATLALGLLDECPQIRLALIDGAAPESDNHPSFDNRALALSANTIEQLKAWSLWGALAADAAPIQHIQVSDRGHFGVTNLHASEQSSSSQGQPSFGHVLEVSSVGAVVTQRLQQQSQVDLFAPAKVSELKQQQDQVQLQLDNGKQLTAKLLVVADGGRSHTRELLGIGVRRSAYEQSAVIANLEFEQPHNGWAYERFTDTGPMALLPMSGGRTSLVWCLGHEQAKQIAELDDQAFIKALQPVAGYRLGRLKKAGVRDVYPLQLMQSEQLIHHRAVVLGNAAHALHPIAGQGFNLAMRDIQTLVRVVADSWREQTDIGLHGVLKHYRDGREADINQVVNFTDGLCRLFSNNARSMALLRSTGLAALQWLPSLQAPLTQLGMGLGRVEPLSGNTL</sequence>
<keyword evidence="10" id="KW-1185">Reference proteome</keyword>
<dbReference type="EC" id="1.14.13.-" evidence="9"/>
<gene>
    <name evidence="9" type="primary">ubiH</name>
    <name evidence="9" type="synonym">visB</name>
    <name evidence="9" type="ORF">ACFSJ3_14150</name>
</gene>
<dbReference type="PANTHER" id="PTHR43876:SF8">
    <property type="entry name" value="2-OCTAPRENYL-6-METHOXYPHENOL HYDROXYLASE"/>
    <property type="match status" value="1"/>
</dbReference>
<dbReference type="InterPro" id="IPR011295">
    <property type="entry name" value="UbiH"/>
</dbReference>
<dbReference type="NCBIfam" id="NF004356">
    <property type="entry name" value="PRK05732.1"/>
    <property type="match status" value="1"/>
</dbReference>
<dbReference type="Proteomes" id="UP001597380">
    <property type="component" value="Unassembled WGS sequence"/>
</dbReference>
<evidence type="ECO:0000256" key="7">
    <source>
        <dbReference type="ARBA" id="ARBA00023033"/>
    </source>
</evidence>
<evidence type="ECO:0000256" key="1">
    <source>
        <dbReference type="ARBA" id="ARBA00001974"/>
    </source>
</evidence>
<dbReference type="EMBL" id="JBHUHT010000016">
    <property type="protein sequence ID" value="MFD2097133.1"/>
    <property type="molecule type" value="Genomic_DNA"/>
</dbReference>
<organism evidence="9 10">
    <name type="scientific">Corallincola platygyrae</name>
    <dbReference type="NCBI Taxonomy" id="1193278"/>
    <lineage>
        <taxon>Bacteria</taxon>
        <taxon>Pseudomonadati</taxon>
        <taxon>Pseudomonadota</taxon>
        <taxon>Gammaproteobacteria</taxon>
        <taxon>Alteromonadales</taxon>
        <taxon>Psychromonadaceae</taxon>
        <taxon>Corallincola</taxon>
    </lineage>
</organism>
<dbReference type="NCBIfam" id="TIGR01984">
    <property type="entry name" value="UbiH"/>
    <property type="match status" value="1"/>
</dbReference>
<feature type="domain" description="FAD-binding" evidence="8">
    <location>
        <begin position="8"/>
        <end position="357"/>
    </location>
</feature>
<accession>A0ABW4XRL9</accession>
<protein>
    <submittedName>
        <fullName evidence="9">2-octaprenyl-6-methoxyphenyl hydroxylase</fullName>
        <ecNumber evidence="9">1.14.13.-</ecNumber>
    </submittedName>
</protein>
<dbReference type="RefSeq" id="WP_345339940.1">
    <property type="nucleotide sequence ID" value="NZ_BAABLI010000012.1"/>
</dbReference>
<dbReference type="PRINTS" id="PR00420">
    <property type="entry name" value="RNGMNOXGNASE"/>
</dbReference>
<dbReference type="InterPro" id="IPR051205">
    <property type="entry name" value="UbiH/COQ6_monooxygenase"/>
</dbReference>
<dbReference type="InterPro" id="IPR036188">
    <property type="entry name" value="FAD/NAD-bd_sf"/>
</dbReference>
<evidence type="ECO:0000256" key="6">
    <source>
        <dbReference type="ARBA" id="ARBA00023002"/>
    </source>
</evidence>
<keyword evidence="7" id="KW-0503">Monooxygenase</keyword>
<comment type="pathway">
    <text evidence="2">Cofactor biosynthesis; ubiquinone biosynthesis.</text>
</comment>
<reference evidence="10" key="1">
    <citation type="journal article" date="2019" name="Int. J. Syst. Evol. Microbiol.">
        <title>The Global Catalogue of Microorganisms (GCM) 10K type strain sequencing project: providing services to taxonomists for standard genome sequencing and annotation.</title>
        <authorList>
            <consortium name="The Broad Institute Genomics Platform"/>
            <consortium name="The Broad Institute Genome Sequencing Center for Infectious Disease"/>
            <person name="Wu L."/>
            <person name="Ma J."/>
        </authorList>
    </citation>
    <scope>NUCLEOTIDE SEQUENCE [LARGE SCALE GENOMIC DNA]</scope>
    <source>
        <strain evidence="10">CGMCC 1.10992</strain>
    </source>
</reference>
<evidence type="ECO:0000313" key="9">
    <source>
        <dbReference type="EMBL" id="MFD2097133.1"/>
    </source>
</evidence>
<evidence type="ECO:0000256" key="4">
    <source>
        <dbReference type="ARBA" id="ARBA00022630"/>
    </source>
</evidence>
<evidence type="ECO:0000313" key="10">
    <source>
        <dbReference type="Proteomes" id="UP001597380"/>
    </source>
</evidence>
<dbReference type="PANTHER" id="PTHR43876">
    <property type="entry name" value="UBIQUINONE BIOSYNTHESIS MONOOXYGENASE COQ6, MITOCHONDRIAL"/>
    <property type="match status" value="1"/>
</dbReference>
<name>A0ABW4XRL9_9GAMM</name>
<keyword evidence="4" id="KW-0285">Flavoprotein</keyword>
<comment type="cofactor">
    <cofactor evidence="1">
        <name>FAD</name>
        <dbReference type="ChEBI" id="CHEBI:57692"/>
    </cofactor>
</comment>
<dbReference type="NCBIfam" id="TIGR01988">
    <property type="entry name" value="Ubi-OHases"/>
    <property type="match status" value="1"/>
</dbReference>
<evidence type="ECO:0000256" key="5">
    <source>
        <dbReference type="ARBA" id="ARBA00022827"/>
    </source>
</evidence>
<evidence type="ECO:0000256" key="2">
    <source>
        <dbReference type="ARBA" id="ARBA00004749"/>
    </source>
</evidence>
<dbReference type="GO" id="GO:0016491">
    <property type="term" value="F:oxidoreductase activity"/>
    <property type="evidence" value="ECO:0007669"/>
    <property type="project" value="UniProtKB-KW"/>
</dbReference>
<comment type="caution">
    <text evidence="9">The sequence shown here is derived from an EMBL/GenBank/DDBJ whole genome shotgun (WGS) entry which is preliminary data.</text>
</comment>